<dbReference type="GO" id="GO:0030246">
    <property type="term" value="F:carbohydrate binding"/>
    <property type="evidence" value="ECO:0007669"/>
    <property type="project" value="UniProtKB-UniRule"/>
</dbReference>
<dbReference type="EMBL" id="AEIU01000122">
    <property type="protein sequence ID" value="EFP94671.1"/>
    <property type="molecule type" value="Genomic_DNA"/>
</dbReference>
<dbReference type="Gene3D" id="2.70.98.10">
    <property type="match status" value="1"/>
</dbReference>
<dbReference type="AlphaFoldDB" id="E3BQJ7"/>
<evidence type="ECO:0000313" key="6">
    <source>
        <dbReference type="EMBL" id="EFP94671.1"/>
    </source>
</evidence>
<reference evidence="6 7" key="1">
    <citation type="journal article" date="2012" name="Int. J. Syst. Evol. Microbiol.">
        <title>Vibrio caribbeanicus sp. nov., isolated from the marine sponge Scleritoderma cyanea.</title>
        <authorList>
            <person name="Hoffmann M."/>
            <person name="Monday S.R."/>
            <person name="Allard M.W."/>
            <person name="Strain E.A."/>
            <person name="Whittaker P."/>
            <person name="Naum M."/>
            <person name="McCarthy P.J."/>
            <person name="Lopez J.V."/>
            <person name="Fischer M."/>
            <person name="Brown E.W."/>
        </authorList>
    </citation>
    <scope>NUCLEOTIDE SEQUENCE [LARGE SCALE GENOMIC DNA]</scope>
    <source>
        <strain evidence="6 7">ATCC BAA-2122</strain>
    </source>
</reference>
<evidence type="ECO:0000256" key="2">
    <source>
        <dbReference type="ARBA" id="ARBA00005866"/>
    </source>
</evidence>
<feature type="active site" evidence="5">
    <location>
        <position position="265"/>
    </location>
</feature>
<evidence type="ECO:0000256" key="5">
    <source>
        <dbReference type="PIRSR" id="PIRSR016020-1"/>
    </source>
</evidence>
<evidence type="ECO:0000256" key="1">
    <source>
        <dbReference type="ARBA" id="ARBA00001096"/>
    </source>
</evidence>
<gene>
    <name evidence="6" type="ORF">VIBC2010_16594</name>
</gene>
<dbReference type="SUPFAM" id="SSF74650">
    <property type="entry name" value="Galactose mutarotase-like"/>
    <property type="match status" value="1"/>
</dbReference>
<comment type="similarity">
    <text evidence="2 4">Belongs to the glucose-6-phosphate 1-epimerase family.</text>
</comment>
<comment type="catalytic activity">
    <reaction evidence="1">
        <text>alpha-D-glucose 6-phosphate = beta-D-glucose 6-phosphate</text>
        <dbReference type="Rhea" id="RHEA:16249"/>
        <dbReference type="ChEBI" id="CHEBI:58225"/>
        <dbReference type="ChEBI" id="CHEBI:58247"/>
        <dbReference type="EC" id="5.1.3.15"/>
    </reaction>
</comment>
<dbReference type="Proteomes" id="UP000002943">
    <property type="component" value="Unassembled WGS sequence"/>
</dbReference>
<evidence type="ECO:0000256" key="4">
    <source>
        <dbReference type="PIRNR" id="PIRNR016020"/>
    </source>
</evidence>
<dbReference type="CDD" id="cd09020">
    <property type="entry name" value="D-hex-6-P-epi_like"/>
    <property type="match status" value="1"/>
</dbReference>
<dbReference type="EC" id="5.1.3.15" evidence="4"/>
<dbReference type="PANTHER" id="PTHR11122">
    <property type="entry name" value="APOSPORY-ASSOCIATED PROTEIN C-RELATED"/>
    <property type="match status" value="1"/>
</dbReference>
<protein>
    <recommendedName>
        <fullName evidence="4">Putative glucose-6-phosphate 1-epimerase</fullName>
        <ecNumber evidence="4">5.1.3.15</ecNumber>
    </recommendedName>
</protein>
<comment type="caution">
    <text evidence="6">The sequence shown here is derived from an EMBL/GenBank/DDBJ whole genome shotgun (WGS) entry which is preliminary data.</text>
</comment>
<dbReference type="PANTHER" id="PTHR11122:SF13">
    <property type="entry name" value="GLUCOSE-6-PHOSPHATE 1-EPIMERASE"/>
    <property type="match status" value="1"/>
</dbReference>
<dbReference type="InterPro" id="IPR014718">
    <property type="entry name" value="GH-type_carb-bd"/>
</dbReference>
<keyword evidence="7" id="KW-1185">Reference proteome</keyword>
<dbReference type="eggNOG" id="COG0676">
    <property type="taxonomic scope" value="Bacteria"/>
</dbReference>
<dbReference type="GO" id="GO:0047938">
    <property type="term" value="F:glucose-6-phosphate 1-epimerase activity"/>
    <property type="evidence" value="ECO:0007669"/>
    <property type="project" value="UniProtKB-UniRule"/>
</dbReference>
<dbReference type="PIRSF" id="PIRSF016020">
    <property type="entry name" value="PHexose_mutarotase"/>
    <property type="match status" value="1"/>
</dbReference>
<dbReference type="STRING" id="796620.VIBC2010_16594"/>
<dbReference type="Pfam" id="PF01263">
    <property type="entry name" value="Aldose_epim"/>
    <property type="match status" value="1"/>
</dbReference>
<evidence type="ECO:0000256" key="3">
    <source>
        <dbReference type="ARBA" id="ARBA00023235"/>
    </source>
</evidence>
<dbReference type="OrthoDB" id="9790727at2"/>
<dbReference type="InterPro" id="IPR011013">
    <property type="entry name" value="Gal_mutarotase_sf_dom"/>
</dbReference>
<organism evidence="6 7">
    <name type="scientific">Vibrio caribbeanicus ATCC BAA-2122</name>
    <dbReference type="NCBI Taxonomy" id="796620"/>
    <lineage>
        <taxon>Bacteria</taxon>
        <taxon>Pseudomonadati</taxon>
        <taxon>Pseudomonadota</taxon>
        <taxon>Gammaproteobacteria</taxon>
        <taxon>Vibrionales</taxon>
        <taxon>Vibrionaceae</taxon>
        <taxon>Vibrio</taxon>
    </lineage>
</organism>
<name>E3BQJ7_9VIBR</name>
<proteinExistence type="inferred from homology"/>
<dbReference type="InterPro" id="IPR025532">
    <property type="entry name" value="G6P_1-epimerase"/>
</dbReference>
<keyword evidence="3 4" id="KW-0413">Isomerase</keyword>
<feature type="active site" evidence="5">
    <location>
        <position position="163"/>
    </location>
</feature>
<evidence type="ECO:0000313" key="7">
    <source>
        <dbReference type="Proteomes" id="UP000002943"/>
    </source>
</evidence>
<dbReference type="GO" id="GO:0005975">
    <property type="term" value="P:carbohydrate metabolic process"/>
    <property type="evidence" value="ECO:0007669"/>
    <property type="project" value="InterPro"/>
</dbReference>
<dbReference type="InterPro" id="IPR008183">
    <property type="entry name" value="Aldose_1/G6P_1-epimerase"/>
</dbReference>
<dbReference type="RefSeq" id="WP_009603484.1">
    <property type="nucleotide sequence ID" value="NZ_AEIU01000122.1"/>
</dbReference>
<sequence>MQIYHLPSIENISSSVDLIEVSGLRTIRIQHPLARAVISLHGGQLLSFQPKEKNELLWLSSDAILDGSTPIRGGIPVCFPWFGRIASPAHGFARTETWEVAGIQEDESKLTIELVLAATDSTLSIWPYHFEAKLTFEIEQDIKVRLFVKNVDYKPFQFSAALHSYLNVGDIQNFKVYGLGSTYLDSLANGEKRVGKEILSIDQAIDRVYLQPAPTVTIEDHDRERVISITNNNHNSAVVWNPWLIGAESTPDINSAQFTQFVCIESCLYASSLEQGKTLAPGESYELSTKIASS</sequence>
<accession>E3BQJ7</accession>